<organism evidence="1 2">
    <name type="scientific">Malaciobacter pacificus</name>
    <dbReference type="NCBI Taxonomy" id="1080223"/>
    <lineage>
        <taxon>Bacteria</taxon>
        <taxon>Pseudomonadati</taxon>
        <taxon>Campylobacterota</taxon>
        <taxon>Epsilonproteobacteria</taxon>
        <taxon>Campylobacterales</taxon>
        <taxon>Arcobacteraceae</taxon>
        <taxon>Malaciobacter</taxon>
    </lineage>
</organism>
<proteinExistence type="predicted"/>
<dbReference type="AlphaFoldDB" id="A0A5C2HB09"/>
<gene>
    <name evidence="1" type="primary">pgp1</name>
    <name evidence="1" type="ORF">APAC_1608</name>
</gene>
<dbReference type="Pfam" id="PF17129">
    <property type="entry name" value="Peptidase_M99_C"/>
    <property type="match status" value="1"/>
</dbReference>
<protein>
    <submittedName>
        <fullName evidence="1">Peptidoglycan peptidase 1</fullName>
    </submittedName>
</protein>
<reference evidence="1" key="2">
    <citation type="submission" date="2019-09" db="EMBL/GenBank/DDBJ databases">
        <title>Taxonomic note: a critical rebuttal of the proposed division of the genus Arcobacter into six genera, emended descriptions of Arcobacter anaerophilus and the genus Arcobacter, and an assessment of genus-level boundaries for Epsilonproteobacteria using in silico genomic comparator tools.</title>
        <authorList>
            <person name="On S.L.W."/>
            <person name="Miller W.G."/>
            <person name="Biggs P."/>
            <person name="Cornelius A."/>
            <person name="Vandamme P."/>
        </authorList>
    </citation>
    <scope>NUCLEOTIDE SEQUENCE [LARGE SCALE GENOMIC DNA]</scope>
    <source>
        <strain evidence="1">LMG 26638</strain>
    </source>
</reference>
<dbReference type="InterPro" id="IPR031489">
    <property type="entry name" value="Peptidase_M99"/>
</dbReference>
<dbReference type="Pfam" id="PF17033">
    <property type="entry name" value="Peptidase_M99"/>
    <property type="match status" value="1"/>
</dbReference>
<accession>A0A5C2HB09</accession>
<keyword evidence="2" id="KW-1185">Reference proteome</keyword>
<dbReference type="KEGG" id="apai:APAC_1608"/>
<name>A0A5C2HB09_9BACT</name>
<sequence length="430" mass="50034">MRFLFLFIPFFIYAANLEYTLFKKEGEIKGNTLLVIGGIHGNEPGGYFAGAFLEKYYNIKKGSLWLTPNLNFDSIIMNERGIYGDMNRKFSSIKEHDEDYEIVTKIKKVILDEKVDLILNLHDGYGFYRHKYENAIFNPNAWGQATIIDQEKIHGLEKFGDLDKIANQVQNAMNTDELFKEHHLFGVKNTETKFKDEQQQLSLTFFAVTHNKPAFAIETSKNITDLTQKVIYQLKSIEEFMNIMDIEFERKFDISNYDDVKAKIYDFETVTINDNIKIPLTDISKTLRFVPMKKEGNKIEFSHVLGAYKIYGGVYRFYIGNKHICSIHPQYFEIKEATKPIKIEVDGNIQDVKLGTILDIKNSFEILKNGYRVNIIGYSKSGIDSEDGILINKDDILNRYSIDKENKKYRAEFYKDGKFYGMIVLNFEEK</sequence>
<reference evidence="1" key="1">
    <citation type="submission" date="2019-09" db="EMBL/GenBank/DDBJ databases">
        <title>Complete genome sequencing of four Arcobacter species reveals a diverse suite of mobile elements.</title>
        <authorList>
            <person name="Miller W.G."/>
            <person name="Yee E."/>
            <person name="Bono J.L."/>
        </authorList>
    </citation>
    <scope>NUCLEOTIDE SEQUENCE [LARGE SCALE GENOMIC DNA]</scope>
    <source>
        <strain evidence="1">LMG 26638</strain>
    </source>
</reference>
<dbReference type="InterPro" id="IPR033397">
    <property type="entry name" value="Metallo_peptidase_C"/>
</dbReference>
<dbReference type="RefSeq" id="WP_130233640.1">
    <property type="nucleotide sequence ID" value="NZ_BMEF01000045.1"/>
</dbReference>
<evidence type="ECO:0000313" key="1">
    <source>
        <dbReference type="EMBL" id="QEP34705.1"/>
    </source>
</evidence>
<evidence type="ECO:0000313" key="2">
    <source>
        <dbReference type="Proteomes" id="UP000322726"/>
    </source>
</evidence>
<dbReference type="SUPFAM" id="SSF53187">
    <property type="entry name" value="Zn-dependent exopeptidases"/>
    <property type="match status" value="1"/>
</dbReference>
<dbReference type="EMBL" id="CP035928">
    <property type="protein sequence ID" value="QEP34705.1"/>
    <property type="molecule type" value="Genomic_DNA"/>
</dbReference>
<dbReference type="Proteomes" id="UP000322726">
    <property type="component" value="Chromosome"/>
</dbReference>
<dbReference type="Gene3D" id="3.40.630.10">
    <property type="entry name" value="Zn peptidases"/>
    <property type="match status" value="1"/>
</dbReference>
<dbReference type="OrthoDB" id="10830at2"/>